<dbReference type="EMBL" id="LDQV01000027">
    <property type="protein sequence ID" value="KTR26140.1"/>
    <property type="molecule type" value="Genomic_DNA"/>
</dbReference>
<dbReference type="RefSeq" id="WP_035396406.1">
    <property type="nucleotide sequence ID" value="NZ_FMYN01000001.1"/>
</dbReference>
<evidence type="ECO:0000313" key="6">
    <source>
        <dbReference type="Proteomes" id="UP000072605"/>
    </source>
</evidence>
<dbReference type="Pfam" id="PF00535">
    <property type="entry name" value="Glycos_transf_2"/>
    <property type="match status" value="1"/>
</dbReference>
<dbReference type="EMBL" id="LNQL01000001">
    <property type="protein sequence ID" value="KSU50255.1"/>
    <property type="molecule type" value="Genomic_DNA"/>
</dbReference>
<dbReference type="OrthoDB" id="396512at2"/>
<dbReference type="CDD" id="cd00761">
    <property type="entry name" value="Glyco_tranf_GTA_type"/>
    <property type="match status" value="1"/>
</dbReference>
<dbReference type="Proteomes" id="UP000072605">
    <property type="component" value="Unassembled WGS sequence"/>
</dbReference>
<gene>
    <name evidence="2" type="ORF">AS033_02430</name>
    <name evidence="3" type="ORF">RSA11_12145</name>
    <name evidence="4" type="ORF">SZL87_04835</name>
</gene>
<dbReference type="InterPro" id="IPR050834">
    <property type="entry name" value="Glycosyltransf_2"/>
</dbReference>
<sequence length="264" mass="30675">MPTVSIIIPTYNRPRELAEALEALTRQHYQDFEVIVLNNNGDDVSAVTAAYQDRLQLTYVALPENHHVRARNHGVTLASGRYILLHDDDDLLLPSHLEEAVGDLEAGADLTYTDAELFTYRWEGDHRIALDSEPFAYPYDPETIREDSTYIPSGSLYRKSLHDQLGLFDEDVFNYWDWDWILRVGKDHLILHPARATVLYAFNPSGNHESARQDAARRVFFERLVEKHQLPTNEMKNFHIVQAERRERLRQTRRTFNGQLTESE</sequence>
<dbReference type="InterPro" id="IPR001173">
    <property type="entry name" value="Glyco_trans_2-like"/>
</dbReference>
<dbReference type="PANTHER" id="PTHR43685:SF2">
    <property type="entry name" value="GLYCOSYLTRANSFERASE 2-LIKE DOMAIN-CONTAINING PROTEIN"/>
    <property type="match status" value="1"/>
</dbReference>
<keyword evidence="2" id="KW-0808">Transferase</keyword>
<dbReference type="PANTHER" id="PTHR43685">
    <property type="entry name" value="GLYCOSYLTRANSFERASE"/>
    <property type="match status" value="1"/>
</dbReference>
<reference evidence="2 5" key="1">
    <citation type="journal article" date="2015" name="Int. J. Syst. Evol. Microbiol.">
        <title>Exiguobacterium enclense sp. nov., isolated from sediment.</title>
        <authorList>
            <person name="Dastager S.G."/>
            <person name="Mawlankar R."/>
            <person name="Sonalkar V.V."/>
            <person name="Thorat M.N."/>
            <person name="Mual P."/>
            <person name="Verma A."/>
            <person name="Krishnamurthi S."/>
            <person name="Tang S.K."/>
            <person name="Li W.J."/>
        </authorList>
    </citation>
    <scope>NUCLEOTIDE SEQUENCE [LARGE SCALE GENOMIC DNA]</scope>
    <source>
        <strain evidence="2 5">NIO-1109</strain>
    </source>
</reference>
<evidence type="ECO:0000313" key="4">
    <source>
        <dbReference type="EMBL" id="MEI4461754.1"/>
    </source>
</evidence>
<feature type="domain" description="Glycosyltransferase 2-like" evidence="1">
    <location>
        <begin position="5"/>
        <end position="165"/>
    </location>
</feature>
<name>A0A0V8GJC3_9BACL</name>
<evidence type="ECO:0000313" key="5">
    <source>
        <dbReference type="Proteomes" id="UP000053797"/>
    </source>
</evidence>
<dbReference type="Proteomes" id="UP001387110">
    <property type="component" value="Unassembled WGS sequence"/>
</dbReference>
<dbReference type="GeneID" id="90838629"/>
<organism evidence="2 5">
    <name type="scientific">Exiguobacterium indicum</name>
    <dbReference type="NCBI Taxonomy" id="296995"/>
    <lineage>
        <taxon>Bacteria</taxon>
        <taxon>Bacillati</taxon>
        <taxon>Bacillota</taxon>
        <taxon>Bacilli</taxon>
        <taxon>Bacillales</taxon>
        <taxon>Bacillales Family XII. Incertae Sedis</taxon>
        <taxon>Exiguobacterium</taxon>
    </lineage>
</organism>
<dbReference type="Gene3D" id="3.90.550.10">
    <property type="entry name" value="Spore Coat Polysaccharide Biosynthesis Protein SpsA, Chain A"/>
    <property type="match status" value="1"/>
</dbReference>
<dbReference type="EMBL" id="JBAWKY010000001">
    <property type="protein sequence ID" value="MEI4461754.1"/>
    <property type="molecule type" value="Genomic_DNA"/>
</dbReference>
<reference evidence="3 6" key="2">
    <citation type="journal article" date="2016" name="Front. Microbiol.">
        <title>Genomic Resource of Rice Seed Associated Bacteria.</title>
        <authorList>
            <person name="Midha S."/>
            <person name="Bansal K."/>
            <person name="Sharma S."/>
            <person name="Kumar N."/>
            <person name="Patil P.P."/>
            <person name="Chaudhry V."/>
            <person name="Patil P.B."/>
        </authorList>
    </citation>
    <scope>NUCLEOTIDE SEQUENCE [LARGE SCALE GENOMIC DNA]</scope>
    <source>
        <strain evidence="3 6">RSA11</strain>
    </source>
</reference>
<evidence type="ECO:0000259" key="1">
    <source>
        <dbReference type="Pfam" id="PF00535"/>
    </source>
</evidence>
<dbReference type="SUPFAM" id="SSF53448">
    <property type="entry name" value="Nucleotide-diphospho-sugar transferases"/>
    <property type="match status" value="1"/>
</dbReference>
<dbReference type="InterPro" id="IPR029044">
    <property type="entry name" value="Nucleotide-diphossugar_trans"/>
</dbReference>
<dbReference type="AlphaFoldDB" id="A0A0V8GJC3"/>
<keyword evidence="4" id="KW-0328">Glycosyltransferase</keyword>
<dbReference type="EC" id="2.4.-.-" evidence="4"/>
<reference evidence="4 7" key="3">
    <citation type="submission" date="2023-12" db="EMBL/GenBank/DDBJ databases">
        <authorList>
            <person name="Easwaran N."/>
            <person name="Lazarus H.P.S."/>
        </authorList>
    </citation>
    <scope>NUCLEOTIDE SEQUENCE [LARGE SCALE GENOMIC DNA]</scope>
    <source>
        <strain evidence="4 7">VIT-2023</strain>
    </source>
</reference>
<proteinExistence type="predicted"/>
<evidence type="ECO:0000313" key="3">
    <source>
        <dbReference type="EMBL" id="KTR26140.1"/>
    </source>
</evidence>
<comment type="caution">
    <text evidence="2">The sequence shown here is derived from an EMBL/GenBank/DDBJ whole genome shotgun (WGS) entry which is preliminary data.</text>
</comment>
<dbReference type="Proteomes" id="UP000053797">
    <property type="component" value="Unassembled WGS sequence"/>
</dbReference>
<evidence type="ECO:0000313" key="2">
    <source>
        <dbReference type="EMBL" id="KSU50255.1"/>
    </source>
</evidence>
<evidence type="ECO:0000313" key="7">
    <source>
        <dbReference type="Proteomes" id="UP001387110"/>
    </source>
</evidence>
<accession>A0A0V8GJC3</accession>
<keyword evidence="7" id="KW-1185">Reference proteome</keyword>
<dbReference type="GO" id="GO:0016757">
    <property type="term" value="F:glycosyltransferase activity"/>
    <property type="evidence" value="ECO:0007669"/>
    <property type="project" value="UniProtKB-KW"/>
</dbReference>
<protein>
    <submittedName>
        <fullName evidence="2">Glycosyl transferase</fullName>
    </submittedName>
    <submittedName>
        <fullName evidence="4">Glycosyltransferase family 2 protein</fullName>
        <ecNumber evidence="4">2.4.-.-</ecNumber>
    </submittedName>
</protein>